<accession>A0A543KNI1</accession>
<dbReference type="EMBL" id="VFPU01000001">
    <property type="protein sequence ID" value="TQM96630.1"/>
    <property type="molecule type" value="Genomic_DNA"/>
</dbReference>
<keyword evidence="3" id="KW-1185">Reference proteome</keyword>
<proteinExistence type="predicted"/>
<dbReference type="Proteomes" id="UP000315133">
    <property type="component" value="Unassembled WGS sequence"/>
</dbReference>
<evidence type="ECO:0000313" key="3">
    <source>
        <dbReference type="Proteomes" id="UP000315133"/>
    </source>
</evidence>
<comment type="caution">
    <text evidence="2">The sequence shown here is derived from an EMBL/GenBank/DDBJ whole genome shotgun (WGS) entry which is preliminary data.</text>
</comment>
<dbReference type="OrthoDB" id="4249928at2"/>
<reference evidence="2 3" key="1">
    <citation type="submission" date="2019-06" db="EMBL/GenBank/DDBJ databases">
        <title>Sequencing the genomes of 1000 actinobacteria strains.</title>
        <authorList>
            <person name="Klenk H.-P."/>
        </authorList>
    </citation>
    <scope>NUCLEOTIDE SEQUENCE [LARGE SCALE GENOMIC DNA]</scope>
    <source>
        <strain evidence="2 3">DSM 12362</strain>
    </source>
</reference>
<dbReference type="AlphaFoldDB" id="A0A543KNI1"/>
<dbReference type="RefSeq" id="WP_141818218.1">
    <property type="nucleotide sequence ID" value="NZ_BAAAIL010000003.1"/>
</dbReference>
<feature type="region of interest" description="Disordered" evidence="1">
    <location>
        <begin position="1"/>
        <end position="24"/>
    </location>
</feature>
<gene>
    <name evidence="2" type="ORF">FB476_1503</name>
</gene>
<evidence type="ECO:0000313" key="2">
    <source>
        <dbReference type="EMBL" id="TQM96630.1"/>
    </source>
</evidence>
<sequence>MARRKDPRIAADPEPAGTPPPAFVIPSFASRVPGRTPEWKLHNGLGQARSAVSNSLWSLPGARAEVWQRVRNGTWQRID</sequence>
<evidence type="ECO:0000256" key="1">
    <source>
        <dbReference type="SAM" id="MobiDB-lite"/>
    </source>
</evidence>
<organism evidence="2 3">
    <name type="scientific">Ornithinimicrobium humiphilum</name>
    <dbReference type="NCBI Taxonomy" id="125288"/>
    <lineage>
        <taxon>Bacteria</taxon>
        <taxon>Bacillati</taxon>
        <taxon>Actinomycetota</taxon>
        <taxon>Actinomycetes</taxon>
        <taxon>Micrococcales</taxon>
        <taxon>Ornithinimicrobiaceae</taxon>
        <taxon>Ornithinimicrobium</taxon>
    </lineage>
</organism>
<name>A0A543KNI1_9MICO</name>
<protein>
    <submittedName>
        <fullName evidence="2">Uncharacterized protein</fullName>
    </submittedName>
</protein>